<keyword evidence="2" id="KW-1185">Reference proteome</keyword>
<dbReference type="EMBL" id="JBANAX010000050">
    <property type="protein sequence ID" value="KAL1224571.1"/>
    <property type="molecule type" value="Genomic_DNA"/>
</dbReference>
<evidence type="ECO:0008006" key="3">
    <source>
        <dbReference type="Google" id="ProtNLM"/>
    </source>
</evidence>
<evidence type="ECO:0000313" key="1">
    <source>
        <dbReference type="EMBL" id="KAL1224571.1"/>
    </source>
</evidence>
<protein>
    <recommendedName>
        <fullName evidence="3">RNase H type-1 domain-containing protein</fullName>
    </recommendedName>
</protein>
<name>A0ABD1C526_CARAN</name>
<dbReference type="AlphaFoldDB" id="A0ABD1C526"/>
<organism evidence="1 2">
    <name type="scientific">Cardamine amara subsp. amara</name>
    <dbReference type="NCBI Taxonomy" id="228776"/>
    <lineage>
        <taxon>Eukaryota</taxon>
        <taxon>Viridiplantae</taxon>
        <taxon>Streptophyta</taxon>
        <taxon>Embryophyta</taxon>
        <taxon>Tracheophyta</taxon>
        <taxon>Spermatophyta</taxon>
        <taxon>Magnoliopsida</taxon>
        <taxon>eudicotyledons</taxon>
        <taxon>Gunneridae</taxon>
        <taxon>Pentapetalae</taxon>
        <taxon>rosids</taxon>
        <taxon>malvids</taxon>
        <taxon>Brassicales</taxon>
        <taxon>Brassicaceae</taxon>
        <taxon>Cardamineae</taxon>
        <taxon>Cardamine</taxon>
    </lineage>
</organism>
<gene>
    <name evidence="1" type="ORF">V5N11_000902</name>
</gene>
<dbReference type="Proteomes" id="UP001558713">
    <property type="component" value="Unassembled WGS sequence"/>
</dbReference>
<evidence type="ECO:0000313" key="2">
    <source>
        <dbReference type="Proteomes" id="UP001558713"/>
    </source>
</evidence>
<accession>A0ABD1C526</accession>
<proteinExistence type="predicted"/>
<sequence>MQCLIAIPQTYVLFVTDCTDVIAMTAKPDDWLSFTSELRDFFLFRDLFTSYKITYILRSENFRALAKCARSRGFCFFHVSNSVPVWLSLEESH</sequence>
<comment type="caution">
    <text evidence="1">The sequence shown here is derived from an EMBL/GenBank/DDBJ whole genome shotgun (WGS) entry which is preliminary data.</text>
</comment>
<reference evidence="1 2" key="1">
    <citation type="submission" date="2024-04" db="EMBL/GenBank/DDBJ databases">
        <title>Genome assembly C_amara_ONT_v2.</title>
        <authorList>
            <person name="Yant L."/>
            <person name="Moore C."/>
            <person name="Slenker M."/>
        </authorList>
    </citation>
    <scope>NUCLEOTIDE SEQUENCE [LARGE SCALE GENOMIC DNA]</scope>
    <source>
        <tissue evidence="1">Leaf</tissue>
    </source>
</reference>